<dbReference type="EC" id="3.5.2.6" evidence="2"/>
<keyword evidence="1" id="KW-0732">Signal</keyword>
<dbReference type="InterPro" id="IPR052748">
    <property type="entry name" value="ISR_Activator"/>
</dbReference>
<dbReference type="HOGENOM" id="CLU_000288_36_8_6"/>
<dbReference type="InterPro" id="IPR011990">
    <property type="entry name" value="TPR-like_helical_dom_sf"/>
</dbReference>
<dbReference type="Pfam" id="PF08238">
    <property type="entry name" value="Sel1"/>
    <property type="match status" value="4"/>
</dbReference>
<feature type="signal peptide" evidence="1">
    <location>
        <begin position="1"/>
        <end position="19"/>
    </location>
</feature>
<dbReference type="SUPFAM" id="SSF81901">
    <property type="entry name" value="HCP-like"/>
    <property type="match status" value="1"/>
</dbReference>
<dbReference type="KEGG" id="oai:OLEAN_C27970"/>
<proteinExistence type="predicted"/>
<dbReference type="OrthoDB" id="6687494at2"/>
<dbReference type="GO" id="GO:0008800">
    <property type="term" value="F:beta-lactamase activity"/>
    <property type="evidence" value="ECO:0007669"/>
    <property type="project" value="UniProtKB-EC"/>
</dbReference>
<feature type="chain" id="PRO_5004374423" evidence="1">
    <location>
        <begin position="20"/>
        <end position="233"/>
    </location>
</feature>
<protein>
    <submittedName>
        <fullName evidence="2">Sel1-like repeat protein</fullName>
        <ecNumber evidence="2">3.5.2.6</ecNumber>
    </submittedName>
</protein>
<dbReference type="SMART" id="SM00671">
    <property type="entry name" value="SEL1"/>
    <property type="match status" value="4"/>
</dbReference>
<name>R4YTH0_OLEAN</name>
<dbReference type="InterPro" id="IPR006597">
    <property type="entry name" value="Sel1-like"/>
</dbReference>
<reference evidence="2 3" key="1">
    <citation type="journal article" date="2013" name="Nat. Commun.">
        <title>Genome sequence and functional genomic analysis of the oil-degrading bacterium Oleispira antarctica.</title>
        <authorList>
            <person name="Kube M."/>
            <person name="Chernikova T.N."/>
            <person name="Al-Ramahi Y."/>
            <person name="Beloqui A."/>
            <person name="Lopez-Cortez N."/>
            <person name="Guazzaroni M.E."/>
            <person name="Heipieper H.J."/>
            <person name="Klages S."/>
            <person name="Kotsyurbenko O.R."/>
            <person name="Langer I."/>
            <person name="Nechitaylo T.Y."/>
            <person name="Lunsdorf H."/>
            <person name="Fernandez M."/>
            <person name="Juarez S."/>
            <person name="Ciordia S."/>
            <person name="Singer A."/>
            <person name="Kagan O."/>
            <person name="Egorova O."/>
            <person name="Petit P.A."/>
            <person name="Stogios P."/>
            <person name="Kim Y."/>
            <person name="Tchigvintsev A."/>
            <person name="Flick R."/>
            <person name="Denaro R."/>
            <person name="Genovese M."/>
            <person name="Albar J.P."/>
            <person name="Reva O.N."/>
            <person name="Martinez-Gomariz M."/>
            <person name="Tran H."/>
            <person name="Ferrer M."/>
            <person name="Savchenko A."/>
            <person name="Yakunin A.F."/>
            <person name="Yakimov M.M."/>
            <person name="Golyshina O.V."/>
            <person name="Reinhardt R."/>
            <person name="Golyshin P.N."/>
        </authorList>
    </citation>
    <scope>NUCLEOTIDE SEQUENCE [LARGE SCALE GENOMIC DNA]</scope>
</reference>
<gene>
    <name evidence="2" type="ORF">OLEAN_C27970</name>
</gene>
<sequence length="233" mass="25705">MAKFFWNITILFFSGITMADINSGIEAYNNSNYLVAYTEFENASQSGDPFGHHLLASLYYQGQGVEKNISKAVELFERAASEGYAPSHANLGLMYHSGDGVELNSEKALFHYSEAAKTGDFQSSFNLGQIFRKGWHDVALSYEKAASYYRFGAEYGHVSSVNEYALMFAQGQGVSNDFVESYAWMQYAAERGDPSAVKNLAQLVEILENQGKLKKAMSRAAAVNAKIAENSAK</sequence>
<dbReference type="AlphaFoldDB" id="R4YTH0"/>
<accession>R4YTH0</accession>
<organism evidence="2 3">
    <name type="scientific">Oleispira antarctica RB-8</name>
    <dbReference type="NCBI Taxonomy" id="698738"/>
    <lineage>
        <taxon>Bacteria</taxon>
        <taxon>Pseudomonadati</taxon>
        <taxon>Pseudomonadota</taxon>
        <taxon>Gammaproteobacteria</taxon>
        <taxon>Oceanospirillales</taxon>
        <taxon>Oceanospirillaceae</taxon>
        <taxon>Oleispira</taxon>
    </lineage>
</organism>
<dbReference type="PANTHER" id="PTHR45011:SF1">
    <property type="entry name" value="DAP3-BINDING CELL DEATH ENHANCER 1"/>
    <property type="match status" value="1"/>
</dbReference>
<keyword evidence="3" id="KW-1185">Reference proteome</keyword>
<dbReference type="Gene3D" id="1.25.40.10">
    <property type="entry name" value="Tetratricopeptide repeat domain"/>
    <property type="match status" value="1"/>
</dbReference>
<dbReference type="STRING" id="698738.OLEAN_C27970"/>
<evidence type="ECO:0000313" key="3">
    <source>
        <dbReference type="Proteomes" id="UP000032749"/>
    </source>
</evidence>
<evidence type="ECO:0000256" key="1">
    <source>
        <dbReference type="SAM" id="SignalP"/>
    </source>
</evidence>
<keyword evidence="2" id="KW-0378">Hydrolase</keyword>
<dbReference type="EMBL" id="FO203512">
    <property type="protein sequence ID" value="CCK76973.1"/>
    <property type="molecule type" value="Genomic_DNA"/>
</dbReference>
<dbReference type="Proteomes" id="UP000032749">
    <property type="component" value="Chromosome"/>
</dbReference>
<dbReference type="PANTHER" id="PTHR45011">
    <property type="entry name" value="DAP3-BINDING CELL DEATH ENHANCER 1"/>
    <property type="match status" value="1"/>
</dbReference>
<evidence type="ECO:0000313" key="2">
    <source>
        <dbReference type="EMBL" id="CCK76973.1"/>
    </source>
</evidence>